<dbReference type="InterPro" id="IPR006439">
    <property type="entry name" value="HAD-SF_hydro_IA"/>
</dbReference>
<dbReference type="EMBL" id="WHNY01000091">
    <property type="protein sequence ID" value="NOU69389.1"/>
    <property type="molecule type" value="Genomic_DNA"/>
</dbReference>
<keyword evidence="3" id="KW-0170">Cobalt</keyword>
<dbReference type="InterPro" id="IPR051400">
    <property type="entry name" value="HAD-like_hydrolase"/>
</dbReference>
<dbReference type="PANTHER" id="PTHR46470:SF3">
    <property type="entry name" value="N-ACYLNEURAMINATE-9-PHOSPHATASE"/>
    <property type="match status" value="1"/>
</dbReference>
<proteinExistence type="inferred from homology"/>
<dbReference type="RefSeq" id="WP_171637715.1">
    <property type="nucleotide sequence ID" value="NZ_WHNY01000091.1"/>
</dbReference>
<dbReference type="SFLD" id="SFLDG01129">
    <property type="entry name" value="C1.5:_HAD__Beta-PGM__Phosphata"/>
    <property type="match status" value="1"/>
</dbReference>
<keyword evidence="3" id="KW-0718">Serine biosynthesis</keyword>
<comment type="cofactor">
    <cofactor evidence="3">
        <name>Mg(2+)</name>
        <dbReference type="ChEBI" id="CHEBI:18420"/>
    </cofactor>
    <cofactor evidence="3">
        <name>Co(2+)</name>
        <dbReference type="ChEBI" id="CHEBI:48828"/>
    </cofactor>
</comment>
<evidence type="ECO:0000256" key="2">
    <source>
        <dbReference type="ARBA" id="ARBA00022842"/>
    </source>
</evidence>
<sequence length="272" mass="31251">MYKKQALIFDLDNTLLWDERSINEAFQATCQQAARHFAVDAGKLEHAVRESASQLFKTLELYDWLHMIEVTDLEALWGEFHQNEHPNFRRMQELSPQYRRDVWSQGLKVLGVDNPSIASQLAQQFTEERRNRPYVYDDTFKVLEELRKEYKLLLMTNGAPDIQQEKIDSIPELADYFDHIVISGTYGVGKPNPAIYRHALDLLSLSPSETVMIGDTLITDILGAQSAGITNIWINRHLVPPTLTIRPTFEVQSLSEIPQLLLSIQQSQQDIV</sequence>
<dbReference type="HAMAP" id="MF_02240">
    <property type="entry name" value="PSP"/>
    <property type="match status" value="1"/>
</dbReference>
<dbReference type="InterPro" id="IPR023214">
    <property type="entry name" value="HAD_sf"/>
</dbReference>
<dbReference type="SFLD" id="SFLDS00003">
    <property type="entry name" value="Haloacid_Dehalogenase"/>
    <property type="match status" value="1"/>
</dbReference>
<dbReference type="Pfam" id="PF00702">
    <property type="entry name" value="Hydrolase"/>
    <property type="match status" value="1"/>
</dbReference>
<keyword evidence="3" id="KW-0028">Amino-acid biosynthesis</keyword>
<comment type="similarity">
    <text evidence="3">Belongs to the HAD-like hydrolase superfamily.</text>
</comment>
<keyword evidence="1 3" id="KW-0378">Hydrolase</keyword>
<dbReference type="InterPro" id="IPR036412">
    <property type="entry name" value="HAD-like_sf"/>
</dbReference>
<dbReference type="PANTHER" id="PTHR46470">
    <property type="entry name" value="N-ACYLNEURAMINATE-9-PHOSPHATASE"/>
    <property type="match status" value="1"/>
</dbReference>
<comment type="pathway">
    <text evidence="3">Amino-acid biosynthesis; L-serine biosynthesis; L-serine from 3-phospho-D-glycerate: step 3/3.</text>
</comment>
<reference evidence="4 5" key="1">
    <citation type="submission" date="2019-10" db="EMBL/GenBank/DDBJ databases">
        <title>Description of Paenibacillus humi sp. nov.</title>
        <authorList>
            <person name="Carlier A."/>
            <person name="Qi S."/>
        </authorList>
    </citation>
    <scope>NUCLEOTIDE SEQUENCE [LARGE SCALE GENOMIC DNA]</scope>
    <source>
        <strain evidence="4 5">LMG 31461</strain>
    </source>
</reference>
<keyword evidence="2 3" id="KW-0460">Magnesium</keyword>
<comment type="caution">
    <text evidence="4">The sequence shown here is derived from an EMBL/GenBank/DDBJ whole genome shotgun (WGS) entry which is preliminary data.</text>
</comment>
<protein>
    <recommendedName>
        <fullName evidence="3">Phosphoserine phosphatase</fullName>
        <shortName evidence="3">PSP</shortName>
        <ecNumber evidence="3">3.1.3.3</ecNumber>
    </recommendedName>
</protein>
<dbReference type="GO" id="GO:0016787">
    <property type="term" value="F:hydrolase activity"/>
    <property type="evidence" value="ECO:0007669"/>
    <property type="project" value="UniProtKB-KW"/>
</dbReference>
<evidence type="ECO:0000313" key="4">
    <source>
        <dbReference type="EMBL" id="NOU69389.1"/>
    </source>
</evidence>
<comment type="catalytic activity">
    <reaction evidence="3">
        <text>O-phospho-D-serine + H2O = D-serine + phosphate</text>
        <dbReference type="Rhea" id="RHEA:24873"/>
        <dbReference type="ChEBI" id="CHEBI:15377"/>
        <dbReference type="ChEBI" id="CHEBI:35247"/>
        <dbReference type="ChEBI" id="CHEBI:43474"/>
        <dbReference type="ChEBI" id="CHEBI:58680"/>
        <dbReference type="EC" id="3.1.3.3"/>
    </reaction>
</comment>
<dbReference type="NCBIfam" id="TIGR01549">
    <property type="entry name" value="HAD-SF-IA-v1"/>
    <property type="match status" value="1"/>
</dbReference>
<dbReference type="NCBIfam" id="TIGR01509">
    <property type="entry name" value="HAD-SF-IA-v3"/>
    <property type="match status" value="1"/>
</dbReference>
<dbReference type="SFLD" id="SFLDG01135">
    <property type="entry name" value="C1.5.6:_HAD__Beta-PGM__Phospha"/>
    <property type="match status" value="1"/>
</dbReference>
<comment type="catalytic activity">
    <reaction evidence="3">
        <text>O-phospho-L-serine + H2O = L-serine + phosphate</text>
        <dbReference type="Rhea" id="RHEA:21208"/>
        <dbReference type="ChEBI" id="CHEBI:15377"/>
        <dbReference type="ChEBI" id="CHEBI:33384"/>
        <dbReference type="ChEBI" id="CHEBI:43474"/>
        <dbReference type="ChEBI" id="CHEBI:57524"/>
        <dbReference type="EC" id="3.1.3.3"/>
    </reaction>
</comment>
<name>A0ABX1XLS7_9BACL</name>
<accession>A0ABX1XLS7</accession>
<gene>
    <name evidence="4" type="ORF">GC096_35820</name>
</gene>
<evidence type="ECO:0000313" key="5">
    <source>
        <dbReference type="Proteomes" id="UP000653578"/>
    </source>
</evidence>
<dbReference type="EC" id="3.1.3.3" evidence="3"/>
<dbReference type="Proteomes" id="UP000653578">
    <property type="component" value="Unassembled WGS sequence"/>
</dbReference>
<organism evidence="4 5">
    <name type="scientific">Paenibacillus plantarum</name>
    <dbReference type="NCBI Taxonomy" id="2654975"/>
    <lineage>
        <taxon>Bacteria</taxon>
        <taxon>Bacillati</taxon>
        <taxon>Bacillota</taxon>
        <taxon>Bacilli</taxon>
        <taxon>Bacillales</taxon>
        <taxon>Paenibacillaceae</taxon>
        <taxon>Paenibacillus</taxon>
    </lineage>
</organism>
<dbReference type="Gene3D" id="3.40.50.1000">
    <property type="entry name" value="HAD superfamily/HAD-like"/>
    <property type="match status" value="1"/>
</dbReference>
<dbReference type="Gene3D" id="1.20.120.710">
    <property type="entry name" value="Haloacid dehalogenase hydrolase-like domain"/>
    <property type="match status" value="1"/>
</dbReference>
<keyword evidence="5" id="KW-1185">Reference proteome</keyword>
<comment type="function">
    <text evidence="3">Catalyzes the last step of the phosphorylated serine biosynthetic pathway, i.e. dephosphorylation of O-phospho-L-serine to form L-serine.</text>
</comment>
<evidence type="ECO:0000256" key="3">
    <source>
        <dbReference type="HAMAP-Rule" id="MF_02240"/>
    </source>
</evidence>
<dbReference type="SUPFAM" id="SSF56784">
    <property type="entry name" value="HAD-like"/>
    <property type="match status" value="1"/>
</dbReference>
<dbReference type="InterPro" id="IPR044266">
    <property type="entry name" value="PSP_YsaA"/>
</dbReference>
<evidence type="ECO:0000256" key="1">
    <source>
        <dbReference type="ARBA" id="ARBA00022801"/>
    </source>
</evidence>